<evidence type="ECO:0000313" key="3">
    <source>
        <dbReference type="Proteomes" id="UP000543579"/>
    </source>
</evidence>
<reference evidence="2 3" key="1">
    <citation type="submission" date="2020-08" db="EMBL/GenBank/DDBJ databases">
        <title>Genomic Encyclopedia of Type Strains, Phase III (KMG-III): the genomes of soil and plant-associated and newly described type strains.</title>
        <authorList>
            <person name="Whitman W."/>
        </authorList>
    </citation>
    <scope>NUCLEOTIDE SEQUENCE [LARGE SCALE GENOMIC DNA]</scope>
    <source>
        <strain evidence="2 3">CECT 8356</strain>
    </source>
</reference>
<dbReference type="AlphaFoldDB" id="A0A7W5CKD6"/>
<dbReference type="EMBL" id="JACHXY010000003">
    <property type="protein sequence ID" value="MBB3159231.1"/>
    <property type="molecule type" value="Genomic_DNA"/>
</dbReference>
<comment type="caution">
    <text evidence="2">The sequence shown here is derived from an EMBL/GenBank/DDBJ whole genome shotgun (WGS) entry which is preliminary data.</text>
</comment>
<protein>
    <recommendedName>
        <fullName evidence="1">4-fold beta flower domain-containing protein</fullName>
    </recommendedName>
</protein>
<gene>
    <name evidence="2" type="ORF">FHS07_002949</name>
</gene>
<dbReference type="InterPro" id="IPR048911">
    <property type="entry name" value="Bflower"/>
</dbReference>
<accession>A0A7W5CKD6</accession>
<evidence type="ECO:0000313" key="2">
    <source>
        <dbReference type="EMBL" id="MBB3159231.1"/>
    </source>
</evidence>
<evidence type="ECO:0000259" key="1">
    <source>
        <dbReference type="Pfam" id="PF21784"/>
    </source>
</evidence>
<feature type="domain" description="4-fold beta flower" evidence="1">
    <location>
        <begin position="8"/>
        <end position="116"/>
    </location>
</feature>
<name>A0A7W5CKD6_9MICO</name>
<sequence length="119" mass="13398">MTPIDGPRGDVVGWLEDGEYLRDLRGAVIGWLYDDVVHGRRGQHVGYFNDGLFRDNRGAVVGWIEGASGGPVKPVCHVRPVTPVRQVRPVRAVRHVRQVRAARQIAWSTTSFDEWLRLS</sequence>
<dbReference type="Pfam" id="PF21784">
    <property type="entry name" value="Bflower"/>
    <property type="match status" value="1"/>
</dbReference>
<organism evidence="2 3">
    <name type="scientific">Microbacterium proteolyticum</name>
    <dbReference type="NCBI Taxonomy" id="1572644"/>
    <lineage>
        <taxon>Bacteria</taxon>
        <taxon>Bacillati</taxon>
        <taxon>Actinomycetota</taxon>
        <taxon>Actinomycetes</taxon>
        <taxon>Micrococcales</taxon>
        <taxon>Microbacteriaceae</taxon>
        <taxon>Microbacterium</taxon>
    </lineage>
</organism>
<dbReference type="Proteomes" id="UP000543579">
    <property type="component" value="Unassembled WGS sequence"/>
</dbReference>
<dbReference type="RefSeq" id="WP_183420614.1">
    <property type="nucleotide sequence ID" value="NZ_JACHXY010000003.1"/>
</dbReference>
<proteinExistence type="predicted"/>